<evidence type="ECO:0000313" key="1">
    <source>
        <dbReference type="EMBL" id="ACO33171.1"/>
    </source>
</evidence>
<dbReference type="AlphaFoldDB" id="C1F4F5"/>
<organism evidence="1 2">
    <name type="scientific">Acidobacterium capsulatum (strain ATCC 51196 / DSM 11244 / BCRC 80197 / JCM 7670 / NBRC 15755 / NCIMB 13165 / 161)</name>
    <dbReference type="NCBI Taxonomy" id="240015"/>
    <lineage>
        <taxon>Bacteria</taxon>
        <taxon>Pseudomonadati</taxon>
        <taxon>Acidobacteriota</taxon>
        <taxon>Terriglobia</taxon>
        <taxon>Terriglobales</taxon>
        <taxon>Acidobacteriaceae</taxon>
        <taxon>Acidobacterium</taxon>
    </lineage>
</organism>
<protein>
    <submittedName>
        <fullName evidence="1">Uncharacterized protein</fullName>
    </submittedName>
</protein>
<gene>
    <name evidence="1" type="ordered locus">ACP_2998</name>
</gene>
<dbReference type="STRING" id="240015.ACP_2998"/>
<reference evidence="1 2" key="1">
    <citation type="journal article" date="2009" name="Appl. Environ. Microbiol.">
        <title>Three genomes from the phylum Acidobacteria provide insight into the lifestyles of these microorganisms in soils.</title>
        <authorList>
            <person name="Ward N.L."/>
            <person name="Challacombe J.F."/>
            <person name="Janssen P.H."/>
            <person name="Henrissat B."/>
            <person name="Coutinho P.M."/>
            <person name="Wu M."/>
            <person name="Xie G."/>
            <person name="Haft D.H."/>
            <person name="Sait M."/>
            <person name="Badger J."/>
            <person name="Barabote R.D."/>
            <person name="Bradley B."/>
            <person name="Brettin T.S."/>
            <person name="Brinkac L.M."/>
            <person name="Bruce D."/>
            <person name="Creasy T."/>
            <person name="Daugherty S.C."/>
            <person name="Davidsen T.M."/>
            <person name="DeBoy R.T."/>
            <person name="Detter J.C."/>
            <person name="Dodson R.J."/>
            <person name="Durkin A.S."/>
            <person name="Ganapathy A."/>
            <person name="Gwinn-Giglio M."/>
            <person name="Han C.S."/>
            <person name="Khouri H."/>
            <person name="Kiss H."/>
            <person name="Kothari S.P."/>
            <person name="Madupu R."/>
            <person name="Nelson K.E."/>
            <person name="Nelson W.C."/>
            <person name="Paulsen I."/>
            <person name="Penn K."/>
            <person name="Ren Q."/>
            <person name="Rosovitz M.J."/>
            <person name="Selengut J.D."/>
            <person name="Shrivastava S."/>
            <person name="Sullivan S.A."/>
            <person name="Tapia R."/>
            <person name="Thompson L.S."/>
            <person name="Watkins K.L."/>
            <person name="Yang Q."/>
            <person name="Yu C."/>
            <person name="Zafar N."/>
            <person name="Zhou L."/>
            <person name="Kuske C.R."/>
        </authorList>
    </citation>
    <scope>NUCLEOTIDE SEQUENCE [LARGE SCALE GENOMIC DNA]</scope>
    <source>
        <strain evidence="2">ATCC 51196 / DSM 11244 / BCRC 80197 / JCM 7670 / NBRC 15755 / NCIMB 13165 / 161</strain>
    </source>
</reference>
<accession>C1F4F5</accession>
<dbReference type="HOGENOM" id="CLU_2839670_0_0_0"/>
<name>C1F4F5_ACIC5</name>
<keyword evidence="2" id="KW-1185">Reference proteome</keyword>
<dbReference type="Proteomes" id="UP000002207">
    <property type="component" value="Chromosome"/>
</dbReference>
<evidence type="ECO:0000313" key="2">
    <source>
        <dbReference type="Proteomes" id="UP000002207"/>
    </source>
</evidence>
<dbReference type="InParanoid" id="C1F4F5"/>
<dbReference type="KEGG" id="aca:ACP_2998"/>
<dbReference type="EMBL" id="CP001472">
    <property type="protein sequence ID" value="ACO33171.1"/>
    <property type="molecule type" value="Genomic_DNA"/>
</dbReference>
<proteinExistence type="predicted"/>
<sequence length="65" mass="7085">MSESGGFFSAGADWEKDDPTQARLWFAWVRGFRRDAMSAGNVTRKAKKTSINVLQAVDIAGLAGH</sequence>